<accession>F2THX8</accession>
<dbReference type="OrthoDB" id="4199792at2759"/>
<gene>
    <name evidence="3" type="ORF">BDDG_05785</name>
</gene>
<dbReference type="PROSITE" id="PS50011">
    <property type="entry name" value="PROTEIN_KINASE_DOM"/>
    <property type="match status" value="1"/>
</dbReference>
<proteinExistence type="predicted"/>
<dbReference type="GO" id="GO:0004672">
    <property type="term" value="F:protein kinase activity"/>
    <property type="evidence" value="ECO:0007669"/>
    <property type="project" value="InterPro"/>
</dbReference>
<dbReference type="PANTHER" id="PTHR37171:SF1">
    <property type="entry name" value="SERINE_THREONINE-PROTEIN KINASE YRZF-RELATED"/>
    <property type="match status" value="1"/>
</dbReference>
<feature type="region of interest" description="Disordered" evidence="1">
    <location>
        <begin position="199"/>
        <end position="243"/>
    </location>
</feature>
<evidence type="ECO:0000313" key="3">
    <source>
        <dbReference type="EMBL" id="EGE82841.1"/>
    </source>
</evidence>
<dbReference type="EMBL" id="GG749439">
    <property type="protein sequence ID" value="EGE82841.1"/>
    <property type="molecule type" value="Genomic_DNA"/>
</dbReference>
<feature type="region of interest" description="Disordered" evidence="1">
    <location>
        <begin position="422"/>
        <end position="503"/>
    </location>
</feature>
<dbReference type="Gene3D" id="1.10.510.10">
    <property type="entry name" value="Transferase(Phosphotransferase) domain 1"/>
    <property type="match status" value="1"/>
</dbReference>
<dbReference type="HOGENOM" id="CLU_010672_3_0_1"/>
<feature type="compositionally biased region" description="Low complexity" evidence="1">
    <location>
        <begin position="208"/>
        <end position="219"/>
    </location>
</feature>
<organism evidence="3">
    <name type="scientific">Ajellomyces dermatitidis (strain ATCC 18188 / CBS 674.68)</name>
    <name type="common">Blastomyces dermatitidis</name>
    <dbReference type="NCBI Taxonomy" id="653446"/>
    <lineage>
        <taxon>Eukaryota</taxon>
        <taxon>Fungi</taxon>
        <taxon>Dikarya</taxon>
        <taxon>Ascomycota</taxon>
        <taxon>Pezizomycotina</taxon>
        <taxon>Eurotiomycetes</taxon>
        <taxon>Eurotiomycetidae</taxon>
        <taxon>Onygenales</taxon>
        <taxon>Ajellomycetaceae</taxon>
        <taxon>Blastomyces</taxon>
    </lineage>
</organism>
<dbReference type="InterPro" id="IPR000719">
    <property type="entry name" value="Prot_kinase_dom"/>
</dbReference>
<feature type="compositionally biased region" description="Basic residues" evidence="1">
    <location>
        <begin position="230"/>
        <end position="239"/>
    </location>
</feature>
<sequence>MDSRVQQLLAELEEQKRLREIAEAQVEKERGLRQEEQRRREEEQRRREEEQRRREEAESLTADTQLTTFLPFLRNCHELLLAIRIVTDPTRTTQGTVTKPANRRVPSRIIICDKFFARQEAVWRILNDHPLFLMKKQFPSKHQLEYVCKVLSPITAESDLRYYERETVENQVRNIVDRITEDVSLKEAFGLRGSITFDSHTNVGRPQESSLSEGGENLSINSETAPSAKAKGRGRKKKKESATVTRGQADRFCIYRRDGDDHIPAIAIEYKAPHKLTQAEMTTGLREEIRPARDVINQESEDVTFCCRRLVAAVITQLFSYMVQKCVRYGYVCTGEAFIFVYIPDDPSSVQCALCIPGRDVKGTDDDDLQGTAVAQVLAFTIRALTSPPVPQQWSDAADELDIWPVEYSDILDQTPPAARLKHASPLYRGRRPHNLSPFRMTLRSGCRPSENKPRPTSSPSPSPPPSPSLTPHSGPRGRARRGGHIQSAKPRGTPGHGEGTQRMPNAIETLTIKTRPYCSQRCLLALRDNTPLDPTCSNYEDHRKHRIKAGEFRALVQKQLATDRGPDADCCPLYKAGSCGALLKVRLSSHGYTLVAKAVECKHKHKLRHEMKVYNELRDLQGECIPVCLGLVKLAPGRPYYYDEKIHTHILLLSWAGEPIEKYRKLNHTAVAGSTVDALEAIHSKGVTHGDAEPRNMLWDLSRQRVVIVDLERSTIRNPLSSVSTNSRKDRKLTNDDYSKELQRVKALFEGNAESSL</sequence>
<protein>
    <recommendedName>
        <fullName evidence="2">Protein kinase domain-containing protein</fullName>
    </recommendedName>
</protein>
<dbReference type="SUPFAM" id="SSF56112">
    <property type="entry name" value="Protein kinase-like (PK-like)"/>
    <property type="match status" value="1"/>
</dbReference>
<evidence type="ECO:0000256" key="1">
    <source>
        <dbReference type="SAM" id="MobiDB-lite"/>
    </source>
</evidence>
<feature type="domain" description="Protein kinase" evidence="2">
    <location>
        <begin position="569"/>
        <end position="758"/>
    </location>
</feature>
<evidence type="ECO:0000259" key="2">
    <source>
        <dbReference type="PROSITE" id="PS50011"/>
    </source>
</evidence>
<feature type="compositionally biased region" description="Pro residues" evidence="1">
    <location>
        <begin position="457"/>
        <end position="469"/>
    </location>
</feature>
<reference evidence="3" key="1">
    <citation type="submission" date="2010-03" db="EMBL/GenBank/DDBJ databases">
        <title>Annotation of Blastomyces dermatitidis strain ATCC 18188.</title>
        <authorList>
            <consortium name="The Broad Institute Genome Sequencing Platform"/>
            <consortium name="Broad Institute Genome Sequencing Center for Infectious Disease."/>
            <person name="Cuomo C."/>
            <person name="Klein B."/>
            <person name="Sullivan T."/>
            <person name="Heitman J."/>
            <person name="Young S."/>
            <person name="Zeng Q."/>
            <person name="Gargeya S."/>
            <person name="Alvarado L."/>
            <person name="Berlin A.M."/>
            <person name="Chapman S.B."/>
            <person name="Chen Z."/>
            <person name="Freedman E."/>
            <person name="Gellesch M."/>
            <person name="Goldberg J."/>
            <person name="Griggs A."/>
            <person name="Gujja S."/>
            <person name="Heilman E."/>
            <person name="Heiman D."/>
            <person name="Howarth C."/>
            <person name="Mehta T."/>
            <person name="Neiman D."/>
            <person name="Pearson M."/>
            <person name="Roberts A."/>
            <person name="Saif S."/>
            <person name="Shea T."/>
            <person name="Shenoy N."/>
            <person name="Sisk P."/>
            <person name="Stolte C."/>
            <person name="Sykes S."/>
            <person name="White J."/>
            <person name="Yandava C."/>
            <person name="Haas B."/>
            <person name="Nusbaum C."/>
            <person name="Birren B."/>
        </authorList>
    </citation>
    <scope>NUCLEOTIDE SEQUENCE [LARGE SCALE GENOMIC DNA]</scope>
    <source>
        <strain evidence="3">ATCC 18188</strain>
    </source>
</reference>
<dbReference type="InterPro" id="IPR052396">
    <property type="entry name" value="Meiotic_Drive_Suppr_Kinase"/>
</dbReference>
<feature type="region of interest" description="Disordered" evidence="1">
    <location>
        <begin position="27"/>
        <end position="60"/>
    </location>
</feature>
<dbReference type="InterPro" id="IPR011009">
    <property type="entry name" value="Kinase-like_dom_sf"/>
</dbReference>
<dbReference type="PANTHER" id="PTHR37171">
    <property type="entry name" value="SERINE/THREONINE-PROTEIN KINASE YRZF-RELATED"/>
    <property type="match status" value="1"/>
</dbReference>
<dbReference type="AlphaFoldDB" id="F2THX8"/>
<name>F2THX8_AJEDA</name>
<dbReference type="Proteomes" id="UP000007802">
    <property type="component" value="Unassembled WGS sequence"/>
</dbReference>
<dbReference type="GO" id="GO:0005524">
    <property type="term" value="F:ATP binding"/>
    <property type="evidence" value="ECO:0007669"/>
    <property type="project" value="InterPro"/>
</dbReference>
<feature type="compositionally biased region" description="Basic and acidic residues" evidence="1">
    <location>
        <begin position="27"/>
        <end position="57"/>
    </location>
</feature>